<sequence length="75" mass="8069">MQETIAAARSWYEESFAGLRTRRLLYPLVTASFAMGFIAFGLFALWVLASIVGGMVEAGGPLGFIHSWWGAVTGG</sequence>
<name>A0A6N9TK63_DISTH</name>
<protein>
    <submittedName>
        <fullName evidence="2">Uncharacterized protein</fullName>
    </submittedName>
</protein>
<comment type="caution">
    <text evidence="2">The sequence shown here is derived from an EMBL/GenBank/DDBJ whole genome shotgun (WGS) entry which is preliminary data.</text>
</comment>
<keyword evidence="1" id="KW-0812">Transmembrane</keyword>
<dbReference type="RefSeq" id="WP_163297806.1">
    <property type="nucleotide sequence ID" value="NZ_JAAGRR010000012.1"/>
</dbReference>
<accession>A0A6N9TK63</accession>
<evidence type="ECO:0000313" key="2">
    <source>
        <dbReference type="EMBL" id="NDY41652.1"/>
    </source>
</evidence>
<feature type="transmembrane region" description="Helical" evidence="1">
    <location>
        <begin position="24"/>
        <end position="49"/>
    </location>
</feature>
<dbReference type="EMBL" id="JAAGRR010000012">
    <property type="protein sequence ID" value="NDY41652.1"/>
    <property type="molecule type" value="Genomic_DNA"/>
</dbReference>
<keyword evidence="1" id="KW-0472">Membrane</keyword>
<organism evidence="2 3">
    <name type="scientific">Dissulfurirhabdus thermomarina</name>
    <dbReference type="NCBI Taxonomy" id="1765737"/>
    <lineage>
        <taxon>Bacteria</taxon>
        <taxon>Deltaproteobacteria</taxon>
        <taxon>Dissulfurirhabdaceae</taxon>
        <taxon>Dissulfurirhabdus</taxon>
    </lineage>
</organism>
<proteinExistence type="predicted"/>
<evidence type="ECO:0000256" key="1">
    <source>
        <dbReference type="SAM" id="Phobius"/>
    </source>
</evidence>
<keyword evidence="1" id="KW-1133">Transmembrane helix</keyword>
<evidence type="ECO:0000313" key="3">
    <source>
        <dbReference type="Proteomes" id="UP000469346"/>
    </source>
</evidence>
<keyword evidence="3" id="KW-1185">Reference proteome</keyword>
<dbReference type="AlphaFoldDB" id="A0A6N9TK63"/>
<dbReference type="Proteomes" id="UP000469346">
    <property type="component" value="Unassembled WGS sequence"/>
</dbReference>
<gene>
    <name evidence="2" type="ORF">G3N55_02135</name>
</gene>
<reference evidence="2 3" key="1">
    <citation type="submission" date="2020-02" db="EMBL/GenBank/DDBJ databases">
        <title>Comparative genomics of sulfur disproportionating microorganisms.</title>
        <authorList>
            <person name="Ward L.M."/>
            <person name="Bertran E."/>
            <person name="Johnston D.T."/>
        </authorList>
    </citation>
    <scope>NUCLEOTIDE SEQUENCE [LARGE SCALE GENOMIC DNA]</scope>
    <source>
        <strain evidence="2 3">DSM 100025</strain>
    </source>
</reference>